<dbReference type="OrthoDB" id="3236524at2"/>
<keyword evidence="3" id="KW-1185">Reference proteome</keyword>
<sequence>MSAQEIDQYLDGLEEPKRATLAQLRETILTVLPEAEQGIAYNLPAFKVRGKVIAGFAAFKNHLSYLPHSGSVFPQLKDELAGYTTTSGSLHFDIDRGLPAPLVEKLIAVRLRQAFPD</sequence>
<accession>A0A6P2C2H2</accession>
<dbReference type="Gene3D" id="3.90.1150.200">
    <property type="match status" value="1"/>
</dbReference>
<reference evidence="2 3" key="1">
    <citation type="submission" date="2018-11" db="EMBL/GenBank/DDBJ databases">
        <title>Trebonia kvetii gen.nov., sp.nov., a novel acidophilic actinobacterium, and proposal of the new actinobacterial family Treboniaceae fam. nov.</title>
        <authorList>
            <person name="Rapoport D."/>
            <person name="Sagova-Mareckova M."/>
            <person name="Sedlacek I."/>
            <person name="Provaznik J."/>
            <person name="Kralova S."/>
            <person name="Pavlinic D."/>
            <person name="Benes V."/>
            <person name="Kopecky J."/>
        </authorList>
    </citation>
    <scope>NUCLEOTIDE SEQUENCE [LARGE SCALE GENOMIC DNA]</scope>
    <source>
        <strain evidence="2 3">15Tr583</strain>
    </source>
</reference>
<comment type="caution">
    <text evidence="2">The sequence shown here is derived from an EMBL/GenBank/DDBJ whole genome shotgun (WGS) entry which is preliminary data.</text>
</comment>
<evidence type="ECO:0000313" key="2">
    <source>
        <dbReference type="EMBL" id="TVZ05602.1"/>
    </source>
</evidence>
<evidence type="ECO:0000313" key="3">
    <source>
        <dbReference type="Proteomes" id="UP000460272"/>
    </source>
</evidence>
<gene>
    <name evidence="2" type="ORF">EAS64_13910</name>
</gene>
<dbReference type="RefSeq" id="WP_145853303.1">
    <property type="nucleotide sequence ID" value="NZ_RPFW01000002.1"/>
</dbReference>
<proteinExistence type="predicted"/>
<name>A0A6P2C2H2_9ACTN</name>
<dbReference type="AlphaFoldDB" id="A0A6P2C2H2"/>
<organism evidence="2 3">
    <name type="scientific">Trebonia kvetii</name>
    <dbReference type="NCBI Taxonomy" id="2480626"/>
    <lineage>
        <taxon>Bacteria</taxon>
        <taxon>Bacillati</taxon>
        <taxon>Actinomycetota</taxon>
        <taxon>Actinomycetes</taxon>
        <taxon>Streptosporangiales</taxon>
        <taxon>Treboniaceae</taxon>
        <taxon>Trebonia</taxon>
    </lineage>
</organism>
<dbReference type="Proteomes" id="UP000460272">
    <property type="component" value="Unassembled WGS sequence"/>
</dbReference>
<dbReference type="SUPFAM" id="SSF159888">
    <property type="entry name" value="YdhG-like"/>
    <property type="match status" value="1"/>
</dbReference>
<protein>
    <submittedName>
        <fullName evidence="2">DUF1801 domain-containing protein</fullName>
    </submittedName>
</protein>
<dbReference type="EMBL" id="RPFW01000002">
    <property type="protein sequence ID" value="TVZ05602.1"/>
    <property type="molecule type" value="Genomic_DNA"/>
</dbReference>
<feature type="domain" description="YdhG-like" evidence="1">
    <location>
        <begin position="17"/>
        <end position="108"/>
    </location>
</feature>
<dbReference type="InterPro" id="IPR014922">
    <property type="entry name" value="YdhG-like"/>
</dbReference>
<evidence type="ECO:0000259" key="1">
    <source>
        <dbReference type="Pfam" id="PF08818"/>
    </source>
</evidence>
<dbReference type="Pfam" id="PF08818">
    <property type="entry name" value="DUF1801"/>
    <property type="match status" value="1"/>
</dbReference>